<protein>
    <recommendedName>
        <fullName evidence="4">Nitrogen fixation protein FixH</fullName>
    </recommendedName>
</protein>
<keyword evidence="1" id="KW-0812">Transmembrane</keyword>
<dbReference type="OrthoDB" id="5295180at2"/>
<reference evidence="2 3" key="1">
    <citation type="submission" date="2019-07" db="EMBL/GenBank/DDBJ databases">
        <title>Genomic Encyclopedia of Type Strains, Phase I: the one thousand microbial genomes (KMG-I) project.</title>
        <authorList>
            <person name="Kyrpides N."/>
        </authorList>
    </citation>
    <scope>NUCLEOTIDE SEQUENCE [LARGE SCALE GENOMIC DNA]</scope>
    <source>
        <strain evidence="2 3">DSM 375</strain>
    </source>
</reference>
<comment type="caution">
    <text evidence="2">The sequence shown here is derived from an EMBL/GenBank/DDBJ whole genome shotgun (WGS) entry which is preliminary data.</text>
</comment>
<dbReference type="AlphaFoldDB" id="A0A562J1V3"/>
<proteinExistence type="predicted"/>
<dbReference type="RefSeq" id="WP_144570617.1">
    <property type="nucleotide sequence ID" value="NZ_VLKG01000002.1"/>
</dbReference>
<keyword evidence="3" id="KW-1185">Reference proteome</keyword>
<organism evidence="2 3">
    <name type="scientific">Azomonas agilis</name>
    <dbReference type="NCBI Taxonomy" id="116849"/>
    <lineage>
        <taxon>Bacteria</taxon>
        <taxon>Pseudomonadati</taxon>
        <taxon>Pseudomonadota</taxon>
        <taxon>Gammaproteobacteria</taxon>
        <taxon>Pseudomonadales</taxon>
        <taxon>Pseudomonadaceae</taxon>
        <taxon>Azomonas</taxon>
    </lineage>
</organism>
<keyword evidence="1" id="KW-1133">Transmembrane helix</keyword>
<evidence type="ECO:0000256" key="1">
    <source>
        <dbReference type="SAM" id="Phobius"/>
    </source>
</evidence>
<keyword evidence="1" id="KW-0472">Membrane</keyword>
<evidence type="ECO:0008006" key="4">
    <source>
        <dbReference type="Google" id="ProtNLM"/>
    </source>
</evidence>
<sequence length="171" mass="19684">MPFDSKTSSRWYTQFWAWFVIGILATSVLTGTTLLTLALTHPEHLVVTNYYEVGKGINRSLEREQLAQRLGIRAQLVLDEQQGRAQLSLSGNSLPEQLRLNLISPTQPERDRRLVLQRTEQNQYQGYLPESATDSIRGRRFIELLGQQQGQEWRLYAEHYLKSGQALELTP</sequence>
<dbReference type="InterPro" id="IPR008620">
    <property type="entry name" value="FixH"/>
</dbReference>
<dbReference type="EMBL" id="VLKG01000002">
    <property type="protein sequence ID" value="TWH76844.1"/>
    <property type="molecule type" value="Genomic_DNA"/>
</dbReference>
<feature type="transmembrane region" description="Helical" evidence="1">
    <location>
        <begin position="15"/>
        <end position="39"/>
    </location>
</feature>
<gene>
    <name evidence="2" type="ORF">LX59_00889</name>
</gene>
<dbReference type="Pfam" id="PF05751">
    <property type="entry name" value="FixH"/>
    <property type="match status" value="1"/>
</dbReference>
<dbReference type="Proteomes" id="UP000319627">
    <property type="component" value="Unassembled WGS sequence"/>
</dbReference>
<name>A0A562J1V3_9GAMM</name>
<evidence type="ECO:0000313" key="2">
    <source>
        <dbReference type="EMBL" id="TWH76844.1"/>
    </source>
</evidence>
<accession>A0A562J1V3</accession>
<evidence type="ECO:0000313" key="3">
    <source>
        <dbReference type="Proteomes" id="UP000319627"/>
    </source>
</evidence>